<comment type="caution">
    <text evidence="2">The sequence shown here is derived from an EMBL/GenBank/DDBJ whole genome shotgun (WGS) entry which is preliminary data.</text>
</comment>
<gene>
    <name evidence="2" type="ORF">EZS28_052586</name>
</gene>
<evidence type="ECO:0000313" key="2">
    <source>
        <dbReference type="EMBL" id="KAA6339758.1"/>
    </source>
</evidence>
<sequence length="278" mass="32160">MHQRTGVNNTQEQKREDKTTSCADRQTELPETPDKRSIAVSNGIGQSENTSVKDGIMGWNNDSKQNSNQGIEMVDKENRGQPTRIVDQQNNNMHVNDRRNTTGLGSNTDIRELDRTYATRLLERKGCRNDKQRQRNKSYLLRATPFRASLQEDARSGSLDTFRQHNSNLRYWEMESEGIPDRKNKESILSGEKTQTTNHNNPHFRKIELNDRFTLETTQIGRLLNEGRNDLNDLQDMELYATDRHIRNTIQQTNQQLCNSGSQRSGDTLPQRIQLQME</sequence>
<feature type="compositionally biased region" description="Polar residues" evidence="1">
    <location>
        <begin position="39"/>
        <end position="52"/>
    </location>
</feature>
<accession>A0A5J4S1Z6</accession>
<protein>
    <submittedName>
        <fullName evidence="2">Uncharacterized protein</fullName>
    </submittedName>
</protein>
<feature type="region of interest" description="Disordered" evidence="1">
    <location>
        <begin position="255"/>
        <end position="278"/>
    </location>
</feature>
<feature type="region of interest" description="Disordered" evidence="1">
    <location>
        <begin position="1"/>
        <end position="67"/>
    </location>
</feature>
<dbReference type="AlphaFoldDB" id="A0A5J4S1Z6"/>
<feature type="non-terminal residue" evidence="2">
    <location>
        <position position="278"/>
    </location>
</feature>
<name>A0A5J4S1Z6_9EUKA</name>
<proteinExistence type="predicted"/>
<feature type="compositionally biased region" description="Basic and acidic residues" evidence="1">
    <location>
        <begin position="12"/>
        <end position="37"/>
    </location>
</feature>
<organism evidence="2 3">
    <name type="scientific">Streblomastix strix</name>
    <dbReference type="NCBI Taxonomy" id="222440"/>
    <lineage>
        <taxon>Eukaryota</taxon>
        <taxon>Metamonada</taxon>
        <taxon>Preaxostyla</taxon>
        <taxon>Oxymonadida</taxon>
        <taxon>Streblomastigidae</taxon>
        <taxon>Streblomastix</taxon>
    </lineage>
</organism>
<evidence type="ECO:0000313" key="3">
    <source>
        <dbReference type="Proteomes" id="UP000324800"/>
    </source>
</evidence>
<reference evidence="2 3" key="1">
    <citation type="submission" date="2019-03" db="EMBL/GenBank/DDBJ databases">
        <title>Single cell metagenomics reveals metabolic interactions within the superorganism composed of flagellate Streblomastix strix and complex community of Bacteroidetes bacteria on its surface.</title>
        <authorList>
            <person name="Treitli S.C."/>
            <person name="Kolisko M."/>
            <person name="Husnik F."/>
            <person name="Keeling P."/>
            <person name="Hampl V."/>
        </authorList>
    </citation>
    <scope>NUCLEOTIDE SEQUENCE [LARGE SCALE GENOMIC DNA]</scope>
    <source>
        <strain evidence="2">ST1C</strain>
    </source>
</reference>
<evidence type="ECO:0000256" key="1">
    <source>
        <dbReference type="SAM" id="MobiDB-lite"/>
    </source>
</evidence>
<dbReference type="Proteomes" id="UP000324800">
    <property type="component" value="Unassembled WGS sequence"/>
</dbReference>
<feature type="compositionally biased region" description="Polar residues" evidence="1">
    <location>
        <begin position="1"/>
        <end position="11"/>
    </location>
</feature>
<dbReference type="EMBL" id="SNRW01041038">
    <property type="protein sequence ID" value="KAA6339758.1"/>
    <property type="molecule type" value="Genomic_DNA"/>
</dbReference>